<sequence length="204" mass="23564">IACSEFEKLVAESNAGYFDRAGIALDKMVFEIDIGYLSIRERKCNDDGLEQLLHLRNRLFDRISFGDFYIYMDGSPSALHFIRQFMRKFETKSLSLHVQCQPQLDSCSQTNGRFSAKRLHHGFHFVPEAPVIRSFPRMQRLDIVTTPVTASQIPTEVFFTMLSSHTDLYLGLGSVLLTSDEWEKTMKVYSHIRRQLRSNRSTSN</sequence>
<gene>
    <name evidence="1" type="ORF">PENTCL1PPCAC_20216</name>
</gene>
<proteinExistence type="predicted"/>
<protein>
    <submittedName>
        <fullName evidence="1">Uncharacterized protein</fullName>
    </submittedName>
</protein>
<name>A0AAV5TUF5_9BILA</name>
<comment type="caution">
    <text evidence="1">The sequence shown here is derived from an EMBL/GenBank/DDBJ whole genome shotgun (WGS) entry which is preliminary data.</text>
</comment>
<accession>A0AAV5TUF5</accession>
<feature type="non-terminal residue" evidence="1">
    <location>
        <position position="1"/>
    </location>
</feature>
<reference evidence="1" key="1">
    <citation type="submission" date="2023-10" db="EMBL/GenBank/DDBJ databases">
        <title>Genome assembly of Pristionchus species.</title>
        <authorList>
            <person name="Yoshida K."/>
            <person name="Sommer R.J."/>
        </authorList>
    </citation>
    <scope>NUCLEOTIDE SEQUENCE</scope>
    <source>
        <strain evidence="1">RS0144</strain>
    </source>
</reference>
<dbReference type="Proteomes" id="UP001432027">
    <property type="component" value="Unassembled WGS sequence"/>
</dbReference>
<dbReference type="AlphaFoldDB" id="A0AAV5TUF5"/>
<organism evidence="1 2">
    <name type="scientific">Pristionchus entomophagus</name>
    <dbReference type="NCBI Taxonomy" id="358040"/>
    <lineage>
        <taxon>Eukaryota</taxon>
        <taxon>Metazoa</taxon>
        <taxon>Ecdysozoa</taxon>
        <taxon>Nematoda</taxon>
        <taxon>Chromadorea</taxon>
        <taxon>Rhabditida</taxon>
        <taxon>Rhabditina</taxon>
        <taxon>Diplogasteromorpha</taxon>
        <taxon>Diplogasteroidea</taxon>
        <taxon>Neodiplogasteridae</taxon>
        <taxon>Pristionchus</taxon>
    </lineage>
</organism>
<evidence type="ECO:0000313" key="2">
    <source>
        <dbReference type="Proteomes" id="UP001432027"/>
    </source>
</evidence>
<keyword evidence="2" id="KW-1185">Reference proteome</keyword>
<evidence type="ECO:0000313" key="1">
    <source>
        <dbReference type="EMBL" id="GMS98041.1"/>
    </source>
</evidence>
<dbReference type="EMBL" id="BTSX01000005">
    <property type="protein sequence ID" value="GMS98041.1"/>
    <property type="molecule type" value="Genomic_DNA"/>
</dbReference>